<evidence type="ECO:0000259" key="5">
    <source>
        <dbReference type="Pfam" id="PF22737"/>
    </source>
</evidence>
<proteinExistence type="predicted"/>
<evidence type="ECO:0000313" key="7">
    <source>
        <dbReference type="Proteomes" id="UP000003822"/>
    </source>
</evidence>
<dbReference type="Gene3D" id="2.130.10.10">
    <property type="entry name" value="YVTN repeat-like/Quinoprotein amine dehydrogenase"/>
    <property type="match status" value="2"/>
</dbReference>
<dbReference type="Pfam" id="PF00805">
    <property type="entry name" value="Pentapeptide"/>
    <property type="match status" value="1"/>
</dbReference>
<dbReference type="InterPro" id="IPR001680">
    <property type="entry name" value="WD40_rpt"/>
</dbReference>
<dbReference type="PANTHER" id="PTHR19848">
    <property type="entry name" value="WD40 REPEAT PROTEIN"/>
    <property type="match status" value="1"/>
</dbReference>
<sequence length="1082" mass="120853">MPDPSTRPQRPLSANSVRRILDSLEDLTQGNAKTARAICDLLDDDGKTTIDAVLATITSDDPREYLRKFKNRFNEVADGALTVVFDGRRGPELYFTGSDPITDDIAEYSERQTRRHAPREELIDARATDNVLRIYLSFLEEDERLAAPCADLIEDAVKAGLKDRYRVTFFRSTQVSVGVPIDSTRDEMIRHADIAVVLLSNKYLLEENEAERVHASHPHPIIVMLENIGPSASMEPFERRDIVPGASFIQMQESTRGTQTAKEQDLANTVVSLIDRELRDELAPAPRSSPALSEEVAEALSKRSTFDPAIQLVDAHAAVGTFDDRQAFDSPSRINRDAYTSDVVERLAAWACGSDDQRAKLCALLGNLGTGKTTSTVLLTRRLLELRKAGEQAPLPIYFDLRDLSPTTLKDFGLRTLLTQLLANTSLSTVTVDNVLATVQDEHTLVIFDGLDEVLVHLSPSDGQRLTRSLLEVLNLGRQNSQEENPRTRLLLSCRTQFFRSVEEEFSFFDGQGRENKRGKDYLVLTLLPFNEDQIREYLRRNVPEADTDRLLETICSVHNLRELASQPVLLDMIRQVLLTIDEDLSVGRQVRSVDLYERFVNKWLRRDDGKHSLIPEHKIQLMTHLALQVWRSGSRTWSARWMETWMLQFLHTHPDMELHYAGRMPDQWKQDFRTATFLARRGDDFSFAHSSLLEYFLAVRLADSLEAESEDEALAAWDITRPSDEAFAFFAELIDRFSASTQRQALARLEHVGTHASASARSNVFAYTLRALEKGAPHPRPDALNLADTDLRGWTIGSEKTSLNLAGVSLRSACLDDARIRHARLDGIDATGASMRRTLLEHCTLTQANLEDADLAGTIFRHCDMEGVPLDKATRYRTQLLHTVGYQRELSDTLTAPLSEHDPLRVLPEAQILGGHSSWVSAVAWSPDGRHILTASMDGTARIWDAITGDNTLTLIYTSWVSAVAWSPDGRHILTGSGDRTARIWDATTGDNTLTLTHTDPVSAVAWSPDGRHILTASDDGAARIWDATTGDNTLTLTHTDPVSAVAWSPDGHHILTASADRTARIWDATTGDNTLTLTHT</sequence>
<dbReference type="CDD" id="cd00200">
    <property type="entry name" value="WD40"/>
    <property type="match status" value="1"/>
</dbReference>
<gene>
    <name evidence="6" type="ORF">HMPREF0045_00963</name>
</gene>
<evidence type="ECO:0000256" key="1">
    <source>
        <dbReference type="ARBA" id="ARBA00022574"/>
    </source>
</evidence>
<dbReference type="eggNOG" id="COG2319">
    <property type="taxonomic scope" value="Bacteria"/>
</dbReference>
<evidence type="ECO:0000259" key="4">
    <source>
        <dbReference type="Pfam" id="PF05729"/>
    </source>
</evidence>
<dbReference type="EMBL" id="ACRN01000004">
    <property type="protein sequence ID" value="EHM88750.1"/>
    <property type="molecule type" value="Genomic_DNA"/>
</dbReference>
<protein>
    <submittedName>
        <fullName evidence="6">Uncharacterized protein</fullName>
    </submittedName>
</protein>
<evidence type="ECO:0000256" key="3">
    <source>
        <dbReference type="PROSITE-ProRule" id="PRU00221"/>
    </source>
</evidence>
<dbReference type="Pfam" id="PF05729">
    <property type="entry name" value="NACHT"/>
    <property type="match status" value="1"/>
</dbReference>
<dbReference type="InterPro" id="IPR054737">
    <property type="entry name" value="NNH6"/>
</dbReference>
<dbReference type="PROSITE" id="PS50082">
    <property type="entry name" value="WD_REPEATS_2"/>
    <property type="match status" value="4"/>
</dbReference>
<dbReference type="PROSITE" id="PS50294">
    <property type="entry name" value="WD_REPEATS_REGION"/>
    <property type="match status" value="4"/>
</dbReference>
<dbReference type="SMART" id="SM00320">
    <property type="entry name" value="WD40"/>
    <property type="match status" value="4"/>
</dbReference>
<feature type="repeat" description="WD" evidence="3">
    <location>
        <begin position="914"/>
        <end position="955"/>
    </location>
</feature>
<feature type="non-terminal residue" evidence="6">
    <location>
        <position position="1082"/>
    </location>
</feature>
<dbReference type="InterPro" id="IPR011047">
    <property type="entry name" value="Quinoprotein_ADH-like_sf"/>
</dbReference>
<dbReference type="PANTHER" id="PTHR19848:SF8">
    <property type="entry name" value="F-BOX AND WD REPEAT DOMAIN CONTAINING 7"/>
    <property type="match status" value="1"/>
</dbReference>
<dbReference type="InterPro" id="IPR007111">
    <property type="entry name" value="NACHT_NTPase"/>
</dbReference>
<feature type="repeat" description="WD" evidence="3">
    <location>
        <begin position="996"/>
        <end position="1037"/>
    </location>
</feature>
<dbReference type="SUPFAM" id="SSF52540">
    <property type="entry name" value="P-loop containing nucleoside triphosphate hydrolases"/>
    <property type="match status" value="1"/>
</dbReference>
<dbReference type="RefSeq" id="WP_005986082.1">
    <property type="nucleotide sequence ID" value="NZ_JH470338.1"/>
</dbReference>
<feature type="repeat" description="WD" evidence="3">
    <location>
        <begin position="1037"/>
        <end position="1078"/>
    </location>
</feature>
<dbReference type="Gene3D" id="2.160.20.80">
    <property type="entry name" value="E3 ubiquitin-protein ligase SopA"/>
    <property type="match status" value="1"/>
</dbReference>
<evidence type="ECO:0000256" key="2">
    <source>
        <dbReference type="ARBA" id="ARBA00022737"/>
    </source>
</evidence>
<dbReference type="PROSITE" id="PS00678">
    <property type="entry name" value="WD_REPEATS_1"/>
    <property type="match status" value="3"/>
</dbReference>
<dbReference type="eggNOG" id="COG5635">
    <property type="taxonomic scope" value="Bacteria"/>
</dbReference>
<organism evidence="6 7">
    <name type="scientific">Actinomyces graevenitzii C83</name>
    <dbReference type="NCBI Taxonomy" id="435830"/>
    <lineage>
        <taxon>Bacteria</taxon>
        <taxon>Bacillati</taxon>
        <taxon>Actinomycetota</taxon>
        <taxon>Actinomycetes</taxon>
        <taxon>Actinomycetales</taxon>
        <taxon>Actinomycetaceae</taxon>
        <taxon>Actinomyces</taxon>
    </lineage>
</organism>
<dbReference type="InterPro" id="IPR020472">
    <property type="entry name" value="WD40_PAC1"/>
</dbReference>
<feature type="repeat" description="WD" evidence="3">
    <location>
        <begin position="955"/>
        <end position="996"/>
    </location>
</feature>
<dbReference type="Gene3D" id="3.40.50.300">
    <property type="entry name" value="P-loop containing nucleotide triphosphate hydrolases"/>
    <property type="match status" value="1"/>
</dbReference>
<keyword evidence="2" id="KW-0677">Repeat</keyword>
<name>G9PFD9_9ACTO</name>
<accession>G9PFD9</accession>
<dbReference type="SUPFAM" id="SSF141571">
    <property type="entry name" value="Pentapeptide repeat-like"/>
    <property type="match status" value="1"/>
</dbReference>
<dbReference type="InterPro" id="IPR001646">
    <property type="entry name" value="5peptide_repeat"/>
</dbReference>
<dbReference type="InterPro" id="IPR027417">
    <property type="entry name" value="P-loop_NTPase"/>
</dbReference>
<dbReference type="Proteomes" id="UP000003822">
    <property type="component" value="Unassembled WGS sequence"/>
</dbReference>
<dbReference type="PRINTS" id="PR00320">
    <property type="entry name" value="GPROTEINBRPT"/>
</dbReference>
<dbReference type="AlphaFoldDB" id="G9PFD9"/>
<dbReference type="HOGENOM" id="CLU_003679_0_0_11"/>
<dbReference type="STRING" id="435830.HMPREF0045_00963"/>
<keyword evidence="7" id="KW-1185">Reference proteome</keyword>
<dbReference type="SUPFAM" id="SSF50998">
    <property type="entry name" value="Quinoprotein alcohol dehydrogenase-like"/>
    <property type="match status" value="1"/>
</dbReference>
<evidence type="ECO:0000313" key="6">
    <source>
        <dbReference type="EMBL" id="EHM88750.1"/>
    </source>
</evidence>
<comment type="caution">
    <text evidence="6">The sequence shown here is derived from an EMBL/GenBank/DDBJ whole genome shotgun (WGS) entry which is preliminary data.</text>
</comment>
<keyword evidence="1 3" id="KW-0853">WD repeat</keyword>
<dbReference type="InterPro" id="IPR019775">
    <property type="entry name" value="WD40_repeat_CS"/>
</dbReference>
<dbReference type="Pfam" id="PF22737">
    <property type="entry name" value="NNH6"/>
    <property type="match status" value="1"/>
</dbReference>
<dbReference type="InterPro" id="IPR015943">
    <property type="entry name" value="WD40/YVTN_repeat-like_dom_sf"/>
</dbReference>
<reference evidence="6 7" key="1">
    <citation type="submission" date="2011-10" db="EMBL/GenBank/DDBJ databases">
        <title>The Genome Sequence of Actinomyces graevenitzii C83.</title>
        <authorList>
            <consortium name="The Broad Institute Genome Sequencing Platform"/>
            <consortium name="The Broad Institute Genome Sequencing Center for Infectious Disease"/>
            <person name="Earl A."/>
            <person name="Ward D."/>
            <person name="Feldgarden M."/>
            <person name="Gevers D."/>
            <person name="Sibley C.D."/>
            <person name="Field T.R."/>
            <person name="Grinwis M."/>
            <person name="Eshaghurshan C.S."/>
            <person name="Surette M.G."/>
            <person name="Young S.K."/>
            <person name="Zeng Q."/>
            <person name="Gargeya S."/>
            <person name="Fitzgerald M."/>
            <person name="Haas B."/>
            <person name="Abouelleil A."/>
            <person name="Alvarado L."/>
            <person name="Arachchi H.M."/>
            <person name="Berlin A."/>
            <person name="Brown A."/>
            <person name="Chapman S.B."/>
            <person name="Chen Z."/>
            <person name="Dunbar C."/>
            <person name="Freedman E."/>
            <person name="Gearin G."/>
            <person name="Goldberg J."/>
            <person name="Griggs A."/>
            <person name="Gujja S."/>
            <person name="Heiman D."/>
            <person name="Howarth C."/>
            <person name="Larson L."/>
            <person name="Lui A."/>
            <person name="MacDonald P.J.P."/>
            <person name="Montmayeur A."/>
            <person name="Murphy C."/>
            <person name="Neiman D."/>
            <person name="Pearson M."/>
            <person name="Priest M."/>
            <person name="Roberts A."/>
            <person name="Saif S."/>
            <person name="Shea T."/>
            <person name="Shenoy N."/>
            <person name="Sisk P."/>
            <person name="Stolte C."/>
            <person name="Sykes S."/>
            <person name="Wortman J."/>
            <person name="Nusbaum C."/>
            <person name="Birren B."/>
        </authorList>
    </citation>
    <scope>NUCLEOTIDE SEQUENCE [LARGE SCALE GENOMIC DNA]</scope>
    <source>
        <strain evidence="6 7">C83</strain>
    </source>
</reference>
<feature type="domain" description="NACHT N-terminal Helical" evidence="5">
    <location>
        <begin position="14"/>
        <end position="112"/>
    </location>
</feature>
<dbReference type="Pfam" id="PF00400">
    <property type="entry name" value="WD40"/>
    <property type="match status" value="4"/>
</dbReference>
<feature type="domain" description="NACHT" evidence="4">
    <location>
        <begin position="361"/>
        <end position="544"/>
    </location>
</feature>